<dbReference type="InterPro" id="IPR023048">
    <property type="entry name" value="NADH:quinone_OxRdtase_FMN_depd"/>
</dbReference>
<comment type="caution">
    <text evidence="6">Lacks conserved residue(s) required for the propagation of feature annotation.</text>
</comment>
<comment type="cofactor">
    <cofactor evidence="6">
        <name>FMN</name>
        <dbReference type="ChEBI" id="CHEBI:58210"/>
    </cofactor>
    <text evidence="6">Binds 1 FMN per subunit.</text>
</comment>
<evidence type="ECO:0000256" key="5">
    <source>
        <dbReference type="ARBA" id="ARBA00048542"/>
    </source>
</evidence>
<comment type="function">
    <text evidence="6">Quinone reductase that provides resistance to thiol-specific stress caused by electrophilic quinones.</text>
</comment>
<evidence type="ECO:0000256" key="3">
    <source>
        <dbReference type="ARBA" id="ARBA00023002"/>
    </source>
</evidence>
<gene>
    <name evidence="6" type="primary">azoR</name>
    <name evidence="8" type="ORF">AR543_10790</name>
</gene>
<comment type="subunit">
    <text evidence="6">Homodimer.</text>
</comment>
<reference evidence="9" key="1">
    <citation type="submission" date="2015-10" db="EMBL/GenBank/DDBJ databases">
        <title>Genome of Paenibacillus bovis sp. nov.</title>
        <authorList>
            <person name="Wu Z."/>
            <person name="Gao C."/>
            <person name="Liu Z."/>
            <person name="Zheng H."/>
        </authorList>
    </citation>
    <scope>NUCLEOTIDE SEQUENCE [LARGE SCALE GENOMIC DNA]</scope>
    <source>
        <strain evidence="9">BD3526</strain>
    </source>
</reference>
<dbReference type="PANTHER" id="PTHR43741:SF4">
    <property type="entry name" value="FMN-DEPENDENT NADH:QUINONE OXIDOREDUCTASE"/>
    <property type="match status" value="1"/>
</dbReference>
<dbReference type="HAMAP" id="MF_01216">
    <property type="entry name" value="Azoreductase_type1"/>
    <property type="match status" value="1"/>
</dbReference>
<evidence type="ECO:0000256" key="4">
    <source>
        <dbReference type="ARBA" id="ARBA00023027"/>
    </source>
</evidence>
<dbReference type="InterPro" id="IPR003680">
    <property type="entry name" value="Flavodoxin_fold"/>
</dbReference>
<name>A0A172ZFM2_9BACL</name>
<comment type="function">
    <text evidence="6">Also exhibits azoreductase activity. Catalyzes the reductive cleavage of the azo bond in aromatic azo compounds to the corresponding amines.</text>
</comment>
<keyword evidence="4 6" id="KW-0520">NAD</keyword>
<organism evidence="8 9">
    <name type="scientific">Paenibacillus bovis</name>
    <dbReference type="NCBI Taxonomy" id="1616788"/>
    <lineage>
        <taxon>Bacteria</taxon>
        <taxon>Bacillati</taxon>
        <taxon>Bacillota</taxon>
        <taxon>Bacilli</taxon>
        <taxon>Bacillales</taxon>
        <taxon>Paenibacillaceae</taxon>
        <taxon>Paenibacillus</taxon>
    </lineage>
</organism>
<keyword evidence="9" id="KW-1185">Reference proteome</keyword>
<dbReference type="EC" id="1.6.5.-" evidence="6"/>
<dbReference type="NCBIfam" id="NF010075">
    <property type="entry name" value="PRK13556.1"/>
    <property type="match status" value="1"/>
</dbReference>
<evidence type="ECO:0000256" key="6">
    <source>
        <dbReference type="HAMAP-Rule" id="MF_01216"/>
    </source>
</evidence>
<dbReference type="Gene3D" id="3.40.50.360">
    <property type="match status" value="1"/>
</dbReference>
<evidence type="ECO:0000259" key="7">
    <source>
        <dbReference type="Pfam" id="PF02525"/>
    </source>
</evidence>
<dbReference type="OrthoDB" id="9805013at2"/>
<dbReference type="InterPro" id="IPR050104">
    <property type="entry name" value="FMN-dep_NADH:Q_OxRdtase_AzoR1"/>
</dbReference>
<dbReference type="AlphaFoldDB" id="A0A172ZFM2"/>
<dbReference type="Proteomes" id="UP000078148">
    <property type="component" value="Chromosome"/>
</dbReference>
<sequence>MSKVLFVKANNRPADQAVSVQLYEAFLNSYKAAHPQDEVEELDLFAENPPYYDAFVLGANFKASQGMEVTSEEQAAVDRINRYMNQFLAAEKVVIAFPLWNFTVPAVLHTYFDYLSQAGKTFKYTPEGPVGLAGGKKVMLLHASGGVYSEGPGADIELAVRYVRTLLGFWGITDVEKFIIEGHNAFPDRSQQIVAEGLEQAAETAKGF</sequence>
<dbReference type="GO" id="GO:0010181">
    <property type="term" value="F:FMN binding"/>
    <property type="evidence" value="ECO:0007669"/>
    <property type="project" value="UniProtKB-UniRule"/>
</dbReference>
<dbReference type="Pfam" id="PF02525">
    <property type="entry name" value="Flavodoxin_2"/>
    <property type="match status" value="1"/>
</dbReference>
<dbReference type="SUPFAM" id="SSF52218">
    <property type="entry name" value="Flavoproteins"/>
    <property type="match status" value="1"/>
</dbReference>
<feature type="domain" description="Flavodoxin-like fold" evidence="7">
    <location>
        <begin position="2"/>
        <end position="203"/>
    </location>
</feature>
<protein>
    <recommendedName>
        <fullName evidence="6">FMN dependent NADH:quinone oxidoreductase</fullName>
        <ecNumber evidence="6">1.6.5.-</ecNumber>
    </recommendedName>
    <alternativeName>
        <fullName evidence="6">Azo-dye reductase</fullName>
    </alternativeName>
    <alternativeName>
        <fullName evidence="6">FMN-dependent NADH-azo compound oxidoreductase</fullName>
    </alternativeName>
    <alternativeName>
        <fullName evidence="6">FMN-dependent NADH-azoreductase</fullName>
        <ecNumber evidence="6">1.7.1.17</ecNumber>
    </alternativeName>
</protein>
<dbReference type="InterPro" id="IPR029039">
    <property type="entry name" value="Flavoprotein-like_sf"/>
</dbReference>
<keyword evidence="2 6" id="KW-0288">FMN</keyword>
<evidence type="ECO:0000256" key="1">
    <source>
        <dbReference type="ARBA" id="ARBA00022630"/>
    </source>
</evidence>
<dbReference type="GO" id="GO:0016655">
    <property type="term" value="F:oxidoreductase activity, acting on NAD(P)H, quinone or similar compound as acceptor"/>
    <property type="evidence" value="ECO:0007669"/>
    <property type="project" value="InterPro"/>
</dbReference>
<comment type="catalytic activity">
    <reaction evidence="5">
        <text>N,N-dimethyl-1,4-phenylenediamine + anthranilate + 2 NAD(+) = 2-(4-dimethylaminophenyl)diazenylbenzoate + 2 NADH + 2 H(+)</text>
        <dbReference type="Rhea" id="RHEA:55872"/>
        <dbReference type="ChEBI" id="CHEBI:15378"/>
        <dbReference type="ChEBI" id="CHEBI:15783"/>
        <dbReference type="ChEBI" id="CHEBI:16567"/>
        <dbReference type="ChEBI" id="CHEBI:57540"/>
        <dbReference type="ChEBI" id="CHEBI:57945"/>
        <dbReference type="ChEBI" id="CHEBI:71579"/>
        <dbReference type="EC" id="1.7.1.17"/>
    </reaction>
    <physiologicalReaction direction="right-to-left" evidence="5">
        <dbReference type="Rhea" id="RHEA:55874"/>
    </physiologicalReaction>
</comment>
<dbReference type="RefSeq" id="WP_060534290.1">
    <property type="nucleotide sequence ID" value="NZ_CP013023.1"/>
</dbReference>
<dbReference type="PANTHER" id="PTHR43741">
    <property type="entry name" value="FMN-DEPENDENT NADH-AZOREDUCTASE 1"/>
    <property type="match status" value="1"/>
</dbReference>
<reference evidence="8 9" key="2">
    <citation type="journal article" date="2016" name="Int. J. Syst. Evol. Microbiol.">
        <title>Paenibacillus bovis sp. nov., isolated from raw yak (Bos grunniens) milk.</title>
        <authorList>
            <person name="Gao C."/>
            <person name="Han J."/>
            <person name="Liu Z."/>
            <person name="Xu X."/>
            <person name="Hang F."/>
            <person name="Wu Z."/>
        </authorList>
    </citation>
    <scope>NUCLEOTIDE SEQUENCE [LARGE SCALE GENOMIC DNA]</scope>
    <source>
        <strain evidence="8 9">BD3526</strain>
    </source>
</reference>
<proteinExistence type="inferred from homology"/>
<evidence type="ECO:0000313" key="9">
    <source>
        <dbReference type="Proteomes" id="UP000078148"/>
    </source>
</evidence>
<comment type="catalytic activity">
    <reaction evidence="6">
        <text>2 a quinone + NADH + H(+) = 2 a 1,4-benzosemiquinone + NAD(+)</text>
        <dbReference type="Rhea" id="RHEA:65952"/>
        <dbReference type="ChEBI" id="CHEBI:15378"/>
        <dbReference type="ChEBI" id="CHEBI:57540"/>
        <dbReference type="ChEBI" id="CHEBI:57945"/>
        <dbReference type="ChEBI" id="CHEBI:132124"/>
        <dbReference type="ChEBI" id="CHEBI:134225"/>
    </reaction>
</comment>
<accession>A0A172ZFM2</accession>
<dbReference type="EC" id="1.7.1.17" evidence="6"/>
<keyword evidence="3 6" id="KW-0560">Oxidoreductase</keyword>
<dbReference type="GO" id="GO:0016652">
    <property type="term" value="F:oxidoreductase activity, acting on NAD(P)H as acceptor"/>
    <property type="evidence" value="ECO:0007669"/>
    <property type="project" value="UniProtKB-UniRule"/>
</dbReference>
<evidence type="ECO:0000313" key="8">
    <source>
        <dbReference type="EMBL" id="ANF96441.1"/>
    </source>
</evidence>
<dbReference type="STRING" id="1616788.AR543_10790"/>
<keyword evidence="1 6" id="KW-0285">Flavoprotein</keyword>
<dbReference type="KEGG" id="pbv:AR543_10790"/>
<dbReference type="GO" id="GO:0009055">
    <property type="term" value="F:electron transfer activity"/>
    <property type="evidence" value="ECO:0007669"/>
    <property type="project" value="UniProtKB-UniRule"/>
</dbReference>
<comment type="similarity">
    <text evidence="6">Belongs to the azoreductase type 1 family.</text>
</comment>
<dbReference type="EMBL" id="CP013023">
    <property type="protein sequence ID" value="ANF96441.1"/>
    <property type="molecule type" value="Genomic_DNA"/>
</dbReference>
<evidence type="ECO:0000256" key="2">
    <source>
        <dbReference type="ARBA" id="ARBA00022643"/>
    </source>
</evidence>